<dbReference type="PROSITE" id="PS50982">
    <property type="entry name" value="MBD"/>
    <property type="match status" value="1"/>
</dbReference>
<dbReference type="EMBL" id="LR900105">
    <property type="protein sequence ID" value="CAD7244220.1"/>
    <property type="molecule type" value="Genomic_DNA"/>
</dbReference>
<dbReference type="InterPro" id="IPR016177">
    <property type="entry name" value="DNA-bd_dom_sf"/>
</dbReference>
<dbReference type="InterPro" id="IPR001739">
    <property type="entry name" value="Methyl_CpG_DNA-bd"/>
</dbReference>
<evidence type="ECO:0000259" key="2">
    <source>
        <dbReference type="PROSITE" id="PS50982"/>
    </source>
</evidence>
<evidence type="ECO:0000313" key="3">
    <source>
        <dbReference type="EMBL" id="CAD7244220.1"/>
    </source>
</evidence>
<dbReference type="Pfam" id="PF00646">
    <property type="entry name" value="F-box"/>
    <property type="match status" value="1"/>
</dbReference>
<name>A0A7R8XBP9_9CRUS</name>
<feature type="region of interest" description="Disordered" evidence="1">
    <location>
        <begin position="1083"/>
        <end position="1114"/>
    </location>
</feature>
<dbReference type="InterPro" id="IPR036047">
    <property type="entry name" value="F-box-like_dom_sf"/>
</dbReference>
<evidence type="ECO:0000256" key="1">
    <source>
        <dbReference type="SAM" id="MobiDB-lite"/>
    </source>
</evidence>
<dbReference type="GO" id="GO:0003677">
    <property type="term" value="F:DNA binding"/>
    <property type="evidence" value="ECO:0007669"/>
    <property type="project" value="InterPro"/>
</dbReference>
<feature type="region of interest" description="Disordered" evidence="1">
    <location>
        <begin position="657"/>
        <end position="769"/>
    </location>
</feature>
<dbReference type="Proteomes" id="UP000677054">
    <property type="component" value="Unassembled WGS sequence"/>
</dbReference>
<feature type="compositionally biased region" description="Basic and acidic residues" evidence="1">
    <location>
        <begin position="666"/>
        <end position="677"/>
    </location>
</feature>
<feature type="compositionally biased region" description="Low complexity" evidence="1">
    <location>
        <begin position="1183"/>
        <end position="1198"/>
    </location>
</feature>
<feature type="region of interest" description="Disordered" evidence="1">
    <location>
        <begin position="1149"/>
        <end position="1267"/>
    </location>
</feature>
<feature type="domain" description="MBD" evidence="2">
    <location>
        <begin position="153"/>
        <end position="233"/>
    </location>
</feature>
<dbReference type="InterPro" id="IPR032675">
    <property type="entry name" value="LRR_dom_sf"/>
</dbReference>
<dbReference type="SUPFAM" id="SSF52058">
    <property type="entry name" value="L domain-like"/>
    <property type="match status" value="1"/>
</dbReference>
<dbReference type="SUPFAM" id="SSF81383">
    <property type="entry name" value="F-box domain"/>
    <property type="match status" value="1"/>
</dbReference>
<accession>A0A7R8XBP9</accession>
<sequence length="1766" mass="192790">MKYHEILNLHPLELHASQPGTAVKSAPQVTLISDEARDFASDEGCLVTDEGDRKEKNHGASALSRKRNLSLLTQNHEHDRKGGMSHSEIVGQNIIISNKPSSDVELCPSQGAIAPLKIKLPSVMLKQERLNNPSFSISDPVLRQSFSWNRPPTLESPAYKAPFKKGWIRELVVRGIVNGVIQNGRRMCDVYYYTPSRDRKRKLRSHREVEDFFQKNPCEDLGPDNFTFAKYVVGGPENQEIVRMAGQAPGKPKTIASLQKNIESPKGKREVLRPKKMTSKLKRKIPGSPQSPSISPVLFKQRVLSQGPLTDMQPQVAKAIELARIPRSQNIAEGLPLLPKAKEMSTDTEFSTFPKGPKIKITRIRNAVQTKLSTQDVWQARLLSSTAFASKNAKKKKSNELEMGTLPPGMSLVKTYRRKVNLSLMSVSPEVPSTSSVSLDATLDSVHLVNNTQVVRFPAMYNMDPSRLLVHPKGQAGNTGTQFCVKNVRAPGYDIVQKANATAPNVRGKSSASDIDTNRKCAEQSTISVCEKQAWSAGDSGPLLKRLRIDGKTNRDHEMPEILLGRPEILNVSSDVGEVKVIDPLQRSDESSQDQGNSQSTLLRLPPCSLHCANLVGVLPSAQCRFCLCMFHPQCVNHPDPSAEYVVCQKCRTSERRTTIDSQVSRSDEASSGEPKKSPQPIPLPSSPTSLLTPSKLVATNSPAKSQPKLKYTARKSSAGSAFKSKNAKGVPKVSTGQSVQNQSDQEEEKNGVEEPCSEPQTYTRKPMPKLVPITKVQHAGRKLEMSFLQAPGKGIKVRSGLQSPEGTTLLTSVAPMLASQPVPQWHQPLQLHPSSSSTTASSSKVTVFSESVSCTVPAVIKLPESSTPVRASSNPLVDNGPTVSSSQLPMSVQFGEETDKQTIHDVSSSRHSSLPSSSTSPNSPQIVPSKCLSSVITNVSAVVAESVGSLHSPMSAPSAPCVVSQMMTVMNHKPSMQSTAILPVSSSFSRVNSMSSQSVVTPSEAKMMVTSPSQGTQSGSSLRAKSISISPASIANSLAIAQPQIRSVAGATITGPQVVSVSSGPINALLVGSAIGNSVASPQMTSFRGADPPNRPNRPINHVTGGQSFTTPHISSVSSLHALNSNQMNSSSATGLSLLPCPAPISSVSGTPKPVDHSKKPLRRLVPAPSRPAVQPSVSVASNESSTPESAKSSSVSCEDAVVLQRGRTSAMKRSCDKTKTDEEQEVSQNPKTKPTSMPVTSSVRSKNAPEEKCKRGKVSDHGSPNAKRLKVHRIGGHQVSEIQLPFVVSVDEKPLILRCVYNVEQQMSILKPVKTENAAIQTDEVFPPSGEKVQVEPPSSPEVVEVFVSSKCSPSTEIHPVSEEGSMLSRQGILRVDHPTSLVPKKTQRNLQMHTALALAFKHLDFLSLLKASQVSHLWRNAALSSPSLWRKVKLKGLHVKDWRGLMTFLSHMGTMKLDARGLVDPHSTWNGVNSIYSHCHILREFDELLFDAIPDTIFNEIAHHCHGLKIFEAQAYRASEGDYLHVHRICESVLLQTLRVQVAPYSDLSLQYALNLKHLVDLHLSNFKDLKPELVGDLKDALSLKTLTLGAVPSWKSEDYLILNSLHSLVSLRLEKGNSSEDSFHGNILPLLRQLQNLELVDFIISQSLCDAFTAMVSLKRLTLWPSYHSYNQEENGCQNSRILDCLKNLRGVKCISWGFHSLSHEELTLSRRGRDLKSSAYEKMIWMKNATSMSPKELHILLCDSNPEDVEIEILFRHMIPL</sequence>
<reference evidence="3" key="1">
    <citation type="submission" date="2020-11" db="EMBL/GenBank/DDBJ databases">
        <authorList>
            <person name="Tran Van P."/>
        </authorList>
    </citation>
    <scope>NUCLEOTIDE SEQUENCE</scope>
</reference>
<feature type="compositionally biased region" description="Low complexity" evidence="1">
    <location>
        <begin position="1011"/>
        <end position="1022"/>
    </location>
</feature>
<dbReference type="OrthoDB" id="61560at2759"/>
<feature type="compositionally biased region" description="Low complexity" evidence="1">
    <location>
        <begin position="910"/>
        <end position="925"/>
    </location>
</feature>
<keyword evidence="4" id="KW-1185">Reference proteome</keyword>
<gene>
    <name evidence="3" type="ORF">DSTB1V02_LOCUS4120</name>
</gene>
<dbReference type="SMART" id="SM00391">
    <property type="entry name" value="MBD"/>
    <property type="match status" value="1"/>
</dbReference>
<feature type="compositionally biased region" description="Polar residues" evidence="1">
    <location>
        <begin position="1228"/>
        <end position="1247"/>
    </location>
</feature>
<feature type="compositionally biased region" description="Low complexity" evidence="1">
    <location>
        <begin position="687"/>
        <end position="697"/>
    </location>
</feature>
<proteinExistence type="predicted"/>
<feature type="compositionally biased region" description="Basic and acidic residues" evidence="1">
    <location>
        <begin position="1249"/>
        <end position="1262"/>
    </location>
</feature>
<feature type="region of interest" description="Disordered" evidence="1">
    <location>
        <begin position="1003"/>
        <end position="1022"/>
    </location>
</feature>
<dbReference type="InterPro" id="IPR001810">
    <property type="entry name" value="F-box_dom"/>
</dbReference>
<dbReference type="SUPFAM" id="SSF54171">
    <property type="entry name" value="DNA-binding domain"/>
    <property type="match status" value="1"/>
</dbReference>
<feature type="compositionally biased region" description="Polar residues" evidence="1">
    <location>
        <begin position="735"/>
        <end position="744"/>
    </location>
</feature>
<organism evidence="3">
    <name type="scientific">Darwinula stevensoni</name>
    <dbReference type="NCBI Taxonomy" id="69355"/>
    <lineage>
        <taxon>Eukaryota</taxon>
        <taxon>Metazoa</taxon>
        <taxon>Ecdysozoa</taxon>
        <taxon>Arthropoda</taxon>
        <taxon>Crustacea</taxon>
        <taxon>Oligostraca</taxon>
        <taxon>Ostracoda</taxon>
        <taxon>Podocopa</taxon>
        <taxon>Podocopida</taxon>
        <taxon>Darwinulocopina</taxon>
        <taxon>Darwinuloidea</taxon>
        <taxon>Darwinulidae</taxon>
        <taxon>Darwinula</taxon>
    </lineage>
</organism>
<dbReference type="Gene3D" id="3.30.890.10">
    <property type="entry name" value="Methyl-cpg-binding Protein 2, Chain A"/>
    <property type="match status" value="1"/>
</dbReference>
<dbReference type="CDD" id="cd00122">
    <property type="entry name" value="MBD"/>
    <property type="match status" value="1"/>
</dbReference>
<feature type="compositionally biased region" description="Polar residues" evidence="1">
    <location>
        <begin position="866"/>
        <end position="891"/>
    </location>
</feature>
<dbReference type="Pfam" id="PF01429">
    <property type="entry name" value="MBD"/>
    <property type="match status" value="1"/>
</dbReference>
<feature type="compositionally biased region" description="Polar residues" evidence="1">
    <location>
        <begin position="1105"/>
        <end position="1114"/>
    </location>
</feature>
<feature type="region of interest" description="Disordered" evidence="1">
    <location>
        <begin position="866"/>
        <end position="927"/>
    </location>
</feature>
<dbReference type="Gene3D" id="3.80.10.10">
    <property type="entry name" value="Ribonuclease Inhibitor"/>
    <property type="match status" value="1"/>
</dbReference>
<protein>
    <recommendedName>
        <fullName evidence="2">MBD domain-containing protein</fullName>
    </recommendedName>
</protein>
<evidence type="ECO:0000313" key="4">
    <source>
        <dbReference type="Proteomes" id="UP000677054"/>
    </source>
</evidence>
<dbReference type="EMBL" id="CAJPEV010000588">
    <property type="protein sequence ID" value="CAG0886714.1"/>
    <property type="molecule type" value="Genomic_DNA"/>
</dbReference>